<dbReference type="PANTHER" id="PTHR12341">
    <property type="entry name" value="5'-&gt;3' EXORIBONUCLEASE"/>
    <property type="match status" value="1"/>
</dbReference>
<reference evidence="3" key="1">
    <citation type="submission" date="2013-10" db="EMBL/GenBank/DDBJ databases">
        <title>Genomic analysis of the causative agents of coccidiosis in chickens.</title>
        <authorList>
            <person name="Reid A.J."/>
            <person name="Blake D."/>
            <person name="Billington K."/>
            <person name="Browne H."/>
            <person name="Dunn M."/>
            <person name="Hung S."/>
            <person name="Kawahara F."/>
            <person name="Miranda-Saavedra D."/>
            <person name="Mourier T."/>
            <person name="Nagra H."/>
            <person name="Otto T.D."/>
            <person name="Rawlings N."/>
            <person name="Sanchez A."/>
            <person name="Sanders M."/>
            <person name="Subramaniam C."/>
            <person name="Tay Y."/>
            <person name="Dear P."/>
            <person name="Doerig C."/>
            <person name="Gruber A."/>
            <person name="Parkinson J."/>
            <person name="Shirley M."/>
            <person name="Wan K.L."/>
            <person name="Berriman M."/>
            <person name="Tomley F."/>
            <person name="Pain A."/>
        </authorList>
    </citation>
    <scope>NUCLEOTIDE SEQUENCE</scope>
    <source>
        <strain evidence="3">Houghton</strain>
    </source>
</reference>
<gene>
    <name evidence="3" type="ORF">EAH_00063530</name>
</gene>
<dbReference type="EMBL" id="HG671859">
    <property type="protein sequence ID" value="CDI81850.1"/>
    <property type="molecule type" value="Genomic_DNA"/>
</dbReference>
<evidence type="ECO:0000313" key="3">
    <source>
        <dbReference type="EMBL" id="CDI81850.1"/>
    </source>
</evidence>
<dbReference type="CDD" id="cd18673">
    <property type="entry name" value="PIN_XRN1-2-like"/>
    <property type="match status" value="1"/>
</dbReference>
<dbReference type="GO" id="GO:0000956">
    <property type="term" value="P:nuclear-transcribed mRNA catabolic process"/>
    <property type="evidence" value="ECO:0007669"/>
    <property type="project" value="TreeGrafter"/>
</dbReference>
<sequence>MGVPTFYRWLCCRYPKVVVDVINPQHLHAPQDDEQQQQQQQQQQQDGSSGDQQQQDGSSGDQQQQTEYDCLYLDMNGIIHPCCHSDDGVCPATEDDMFLRIFSYIDFVVNIIKPKLLLYLAIDGVAPRAKMNQQRIRRFKAAKDIEEETAAYEDIKRQFIKEGRAVPAPKVRWDSNVITPGTPFMDRLAKALRFYIMERVNNNKLFKNIQIYLSDANVPGEGEHKIVEFIREQRKSK</sequence>
<evidence type="ECO:0000313" key="4">
    <source>
        <dbReference type="Proteomes" id="UP000018050"/>
    </source>
</evidence>
<dbReference type="Proteomes" id="UP000018050">
    <property type="component" value="Unassembled WGS sequence"/>
</dbReference>
<dbReference type="InterPro" id="IPR027073">
    <property type="entry name" value="5_3_exoribonuclease"/>
</dbReference>
<dbReference type="GO" id="GO:0005634">
    <property type="term" value="C:nucleus"/>
    <property type="evidence" value="ECO:0007669"/>
    <property type="project" value="TreeGrafter"/>
</dbReference>
<dbReference type="OMA" id="EAWDSNA"/>
<protein>
    <submittedName>
        <fullName evidence="3">Exoribonuclease, putative</fullName>
    </submittedName>
</protein>
<proteinExistence type="predicted"/>
<feature type="region of interest" description="Disordered" evidence="1">
    <location>
        <begin position="29"/>
        <end position="63"/>
    </location>
</feature>
<name>U6GNU3_EIMAC</name>
<dbReference type="AlphaFoldDB" id="U6GNU3"/>
<dbReference type="PANTHER" id="PTHR12341:SF41">
    <property type="entry name" value="5'-3' EXORIBONUCLEASE 2"/>
    <property type="match status" value="1"/>
</dbReference>
<organism evidence="3 4">
    <name type="scientific">Eimeria acervulina</name>
    <name type="common">Coccidian parasite</name>
    <dbReference type="NCBI Taxonomy" id="5801"/>
    <lineage>
        <taxon>Eukaryota</taxon>
        <taxon>Sar</taxon>
        <taxon>Alveolata</taxon>
        <taxon>Apicomplexa</taxon>
        <taxon>Conoidasida</taxon>
        <taxon>Coccidia</taxon>
        <taxon>Eucoccidiorida</taxon>
        <taxon>Eimeriorina</taxon>
        <taxon>Eimeriidae</taxon>
        <taxon>Eimeria</taxon>
    </lineage>
</organism>
<dbReference type="VEuPathDB" id="ToxoDB:EAH_00063530"/>
<evidence type="ECO:0000259" key="2">
    <source>
        <dbReference type="Pfam" id="PF03159"/>
    </source>
</evidence>
<accession>U6GNU3</accession>
<dbReference type="GO" id="GO:0004534">
    <property type="term" value="F:5'-3' RNA exonuclease activity"/>
    <property type="evidence" value="ECO:0007669"/>
    <property type="project" value="TreeGrafter"/>
</dbReference>
<dbReference type="GeneID" id="25274423"/>
<reference evidence="3" key="2">
    <citation type="submission" date="2013-10" db="EMBL/GenBank/DDBJ databases">
        <authorList>
            <person name="Aslett M."/>
        </authorList>
    </citation>
    <scope>NUCLEOTIDE SEQUENCE</scope>
    <source>
        <strain evidence="3">Houghton</strain>
    </source>
</reference>
<dbReference type="OrthoDB" id="329962at2759"/>
<dbReference type="RefSeq" id="XP_013248572.1">
    <property type="nucleotide sequence ID" value="XM_013393118.1"/>
</dbReference>
<dbReference type="Pfam" id="PF03159">
    <property type="entry name" value="XRN_N"/>
    <property type="match status" value="1"/>
</dbReference>
<dbReference type="Gene3D" id="3.40.50.12390">
    <property type="match status" value="2"/>
</dbReference>
<evidence type="ECO:0000256" key="1">
    <source>
        <dbReference type="SAM" id="MobiDB-lite"/>
    </source>
</evidence>
<dbReference type="InterPro" id="IPR004859">
    <property type="entry name" value="Xrn1_N"/>
</dbReference>
<feature type="compositionally biased region" description="Low complexity" evidence="1">
    <location>
        <begin position="36"/>
        <end position="63"/>
    </location>
</feature>
<dbReference type="GO" id="GO:0003723">
    <property type="term" value="F:RNA binding"/>
    <property type="evidence" value="ECO:0007669"/>
    <property type="project" value="TreeGrafter"/>
</dbReference>
<feature type="non-terminal residue" evidence="3">
    <location>
        <position position="237"/>
    </location>
</feature>
<keyword evidence="4" id="KW-1185">Reference proteome</keyword>
<feature type="domain" description="Xrn1 N-terminal" evidence="2">
    <location>
        <begin position="1"/>
        <end position="236"/>
    </location>
</feature>